<dbReference type="GO" id="GO:0004553">
    <property type="term" value="F:hydrolase activity, hydrolyzing O-glycosyl compounds"/>
    <property type="evidence" value="ECO:0007669"/>
    <property type="project" value="InterPro"/>
</dbReference>
<dbReference type="GO" id="GO:0005886">
    <property type="term" value="C:plasma membrane"/>
    <property type="evidence" value="ECO:0007669"/>
    <property type="project" value="UniProtKB-SubCell"/>
</dbReference>
<keyword evidence="10" id="KW-0119">Carbohydrate metabolism</keyword>
<dbReference type="PROSITE" id="PS51257">
    <property type="entry name" value="PROKAR_LIPOPROTEIN"/>
    <property type="match status" value="1"/>
</dbReference>
<dbReference type="PANTHER" id="PTHR16631:SF17">
    <property type="entry name" value="GLUCAN ENDO-1,3-BETA-GLUCOSIDASE BTGC"/>
    <property type="match status" value="1"/>
</dbReference>
<dbReference type="GO" id="GO:0071555">
    <property type="term" value="P:cell wall organization"/>
    <property type="evidence" value="ECO:0007669"/>
    <property type="project" value="UniProtKB-KW"/>
</dbReference>
<keyword evidence="7" id="KW-0378">Hydrolase</keyword>
<keyword evidence="12" id="KW-0624">Polysaccharide degradation</keyword>
<evidence type="ECO:0000256" key="1">
    <source>
        <dbReference type="ARBA" id="ARBA00004191"/>
    </source>
</evidence>
<dbReference type="InterPro" id="IPR050732">
    <property type="entry name" value="Beta-glucan_modifiers"/>
</dbReference>
<dbReference type="SUPFAM" id="SSF51445">
    <property type="entry name" value="(Trans)glycosidases"/>
    <property type="match status" value="1"/>
</dbReference>
<dbReference type="Pfam" id="PF00332">
    <property type="entry name" value="Glyco_hydro_17"/>
    <property type="match status" value="1"/>
</dbReference>
<keyword evidence="8" id="KW-0472">Membrane</keyword>
<name>A0A1M4UNC4_9FLAO</name>
<dbReference type="STRING" id="1155689.SAMN05444278_10323"/>
<evidence type="ECO:0000313" key="18">
    <source>
        <dbReference type="Proteomes" id="UP000184462"/>
    </source>
</evidence>
<keyword evidence="11" id="KW-0961">Cell wall biogenesis/degradation</keyword>
<keyword evidence="5" id="KW-0964">Secreted</keyword>
<evidence type="ECO:0000313" key="17">
    <source>
        <dbReference type="EMBL" id="SHE58147.1"/>
    </source>
</evidence>
<keyword evidence="3" id="KW-1003">Cell membrane</keyword>
<evidence type="ECO:0000256" key="2">
    <source>
        <dbReference type="ARBA" id="ARBA00004236"/>
    </source>
</evidence>
<evidence type="ECO:0000256" key="8">
    <source>
        <dbReference type="ARBA" id="ARBA00023136"/>
    </source>
</evidence>
<dbReference type="OrthoDB" id="9806824at2"/>
<keyword evidence="6 16" id="KW-0732">Signal</keyword>
<comment type="subcellular location">
    <subcellularLocation>
        <location evidence="2">Cell membrane</location>
    </subcellularLocation>
    <subcellularLocation>
        <location evidence="1">Secreted</location>
        <location evidence="1">Cell wall</location>
    </subcellularLocation>
</comment>
<dbReference type="AlphaFoldDB" id="A0A1M4UNC4"/>
<evidence type="ECO:0000256" key="4">
    <source>
        <dbReference type="ARBA" id="ARBA00022512"/>
    </source>
</evidence>
<protein>
    <recommendedName>
        <fullName evidence="15">Endo-1,3-beta-glucanase btgC</fullName>
    </recommendedName>
    <alternativeName>
        <fullName evidence="14">Laminarinase btgC</fullName>
    </alternativeName>
</protein>
<keyword evidence="9" id="KW-0325">Glycoprotein</keyword>
<evidence type="ECO:0000256" key="15">
    <source>
        <dbReference type="ARBA" id="ARBA00043078"/>
    </source>
</evidence>
<keyword evidence="4" id="KW-0134">Cell wall</keyword>
<sequence>MKSIANIFLVISLQLLASCQPSQKENEKMQNNHNLTAKEILSKPEYLAISYGGYRSKTRNNQPTLNQLKDDLKIMHALGIRVLRTYNVRLPHAANILKAIHELKQNNPDFEMYVMLGAWIDCKNAWTELPLNHNEESEYNEAEINRAVELANSYPDIVKIVAVGNEAMVKWATAYFVQPHIILKWVNYLQELKQAGKLDQDLWITSSDNFASWGGGESQYHTPELNELIKSVDYLSIHTYPMHDTHYNPVFWGVLPKEQQLSNTEKLDKVMNRSLSYAISQYDSVVSYMKSLGINKPVHIGETGWASFSNGFYGEHGSKATDEYKQALYYHKMREWATQNKIKCFYFEAFDEPWKAAHNPLDSENHFGLFTVDGKAKYALWDEVGQKTFKGLTRDGNPIEKTYNGEKTDLLLDVLIPPVKNEINLNH</sequence>
<dbReference type="Gene3D" id="3.20.20.80">
    <property type="entry name" value="Glycosidases"/>
    <property type="match status" value="1"/>
</dbReference>
<evidence type="ECO:0000256" key="12">
    <source>
        <dbReference type="ARBA" id="ARBA00023326"/>
    </source>
</evidence>
<gene>
    <name evidence="17" type="ORF">SAMN05444278_10323</name>
</gene>
<dbReference type="Proteomes" id="UP000184462">
    <property type="component" value="Unassembled WGS sequence"/>
</dbReference>
<keyword evidence="18" id="KW-1185">Reference proteome</keyword>
<evidence type="ECO:0000256" key="9">
    <source>
        <dbReference type="ARBA" id="ARBA00023180"/>
    </source>
</evidence>
<evidence type="ECO:0000256" key="11">
    <source>
        <dbReference type="ARBA" id="ARBA00023316"/>
    </source>
</evidence>
<evidence type="ECO:0000256" key="7">
    <source>
        <dbReference type="ARBA" id="ARBA00022801"/>
    </source>
</evidence>
<organism evidence="17 18">
    <name type="scientific">Psychroflexus salarius</name>
    <dbReference type="NCBI Taxonomy" id="1155689"/>
    <lineage>
        <taxon>Bacteria</taxon>
        <taxon>Pseudomonadati</taxon>
        <taxon>Bacteroidota</taxon>
        <taxon>Flavobacteriia</taxon>
        <taxon>Flavobacteriales</taxon>
        <taxon>Flavobacteriaceae</taxon>
        <taxon>Psychroflexus</taxon>
    </lineage>
</organism>
<dbReference type="RefSeq" id="WP_073192481.1">
    <property type="nucleotide sequence ID" value="NZ_FQTW01000003.1"/>
</dbReference>
<evidence type="ECO:0000256" key="3">
    <source>
        <dbReference type="ARBA" id="ARBA00022475"/>
    </source>
</evidence>
<proteinExistence type="predicted"/>
<evidence type="ECO:0000256" key="14">
    <source>
        <dbReference type="ARBA" id="ARBA00042373"/>
    </source>
</evidence>
<dbReference type="InterPro" id="IPR000490">
    <property type="entry name" value="Glyco_hydro_17"/>
</dbReference>
<dbReference type="EMBL" id="FQTW01000003">
    <property type="protein sequence ID" value="SHE58147.1"/>
    <property type="molecule type" value="Genomic_DNA"/>
</dbReference>
<evidence type="ECO:0000256" key="10">
    <source>
        <dbReference type="ARBA" id="ARBA00023277"/>
    </source>
</evidence>
<reference evidence="17 18" key="1">
    <citation type="submission" date="2016-11" db="EMBL/GenBank/DDBJ databases">
        <authorList>
            <person name="Jaros S."/>
            <person name="Januszkiewicz K."/>
            <person name="Wedrychowicz H."/>
        </authorList>
    </citation>
    <scope>NUCLEOTIDE SEQUENCE [LARGE SCALE GENOMIC DNA]</scope>
    <source>
        <strain evidence="17 18">DSM 25661</strain>
    </source>
</reference>
<comment type="function">
    <text evidence="13">Glucanases play a role in cell expansion during growth, in cell-cell fusion during mating, and in spore release during sporulation. This enzyme may be involved in beta-glucan degradation. Active on laminarin and lichenan.</text>
</comment>
<dbReference type="GO" id="GO:0000272">
    <property type="term" value="P:polysaccharide catabolic process"/>
    <property type="evidence" value="ECO:0007669"/>
    <property type="project" value="UniProtKB-KW"/>
</dbReference>
<feature type="signal peptide" evidence="16">
    <location>
        <begin position="1"/>
        <end position="17"/>
    </location>
</feature>
<evidence type="ECO:0000256" key="16">
    <source>
        <dbReference type="SAM" id="SignalP"/>
    </source>
</evidence>
<dbReference type="InterPro" id="IPR017853">
    <property type="entry name" value="GH"/>
</dbReference>
<dbReference type="PANTHER" id="PTHR16631">
    <property type="entry name" value="GLUCAN 1,3-BETA-GLUCOSIDASE"/>
    <property type="match status" value="1"/>
</dbReference>
<accession>A0A1M4UNC4</accession>
<feature type="chain" id="PRO_5013019360" description="Endo-1,3-beta-glucanase btgC" evidence="16">
    <location>
        <begin position="18"/>
        <end position="427"/>
    </location>
</feature>
<evidence type="ECO:0000256" key="6">
    <source>
        <dbReference type="ARBA" id="ARBA00022729"/>
    </source>
</evidence>
<evidence type="ECO:0000256" key="5">
    <source>
        <dbReference type="ARBA" id="ARBA00022525"/>
    </source>
</evidence>
<evidence type="ECO:0000256" key="13">
    <source>
        <dbReference type="ARBA" id="ARBA00037649"/>
    </source>
</evidence>